<sequence>MSVNDFLHARALVVGVETYSAGEEWELVGPAADALRFTDWLLDMGMPAAHISLFANSTAPSALAEWRQRTGVSVAEPACDAIHTALLDVVRKHPCDVLFLFWGGHGITDPAGRLRLFTCDAHEDVLHNVDLDDLMLALRSSTFAEVGRQILIVDACRRFVPHRELRRGLPTVSLPRGELGRTDQFTLCATREGDLAANLTRAGTGRLSSVLLAKLPTTPGRLPDMEAVARQVRGEFERLRTAGETTQIPVFYSSRGYDGSVRSDQLVAWTTPAEASPVADAQQYVQRLARRLESRLVGEVRLSGMGPSFDSLERSSVVTRAQVRSTSISAEHSLVPDVVDYVRRTAVRRMIVSAAPGMGKSVLLDLLALAQCRAYQVDGSAIPVQVAGHGDAAREFVRAEDMLRHAVPFLHHAAQDELLHRCVFYCDAFDEMTPPQQSAVLDFMRGHPNASVILSTRTTRGIDWSVPNCVEVELLPLDPPEVLRHLECELGTSVAEEVFRRLAGRDYEVIQDAWRAAGGAREQLWSLPATVPRKLPGDLAALRLKLLRDPPAALQLARTPFLLRAMVTIRREGEYLDLSKPDILHHLVTALWSRLHAEVGYRDISLDQLFRGLAPFAVQLIRERQESYDLASSADLPAEADRVVAPRLFEAAVLAGIVDQDGSNVTFRHRVIRDYFAASALSARIPDRLPVDDYVDPTQWWVETPWRAALGFVPRFHGSLEPLVDWLGRAQPEAAAQCIRENAGLPGESARQTIRDVVRQRLAESTERAPAELAALGRALGMVGDDRPGVGVGHVLTSSAPAIEWAFIPEQQVVLSESRPVTVPAFHIAKYPVTNAQYEVFLRDGGYGKDRHWTRRGMALRDRHGWCAPEAYGPPFDLPNHPIVGISYHEALAFCHWLGALRGERLTLPTVAQWMAAARSGDGVEGYPWGDDFSPGRSNSRQAGIRTTTAVGVFASGMSHFGLFDCGGNVWELCAPERDAGRGPWLRGLRGQQTPDDYLPIKGGSFAHYWCSVKTRTDVTIREADREWDVGFRVLKRLP</sequence>
<evidence type="ECO:0000313" key="3">
    <source>
        <dbReference type="EMBL" id="MFF0001886.1"/>
    </source>
</evidence>
<dbReference type="Gene3D" id="3.40.50.1460">
    <property type="match status" value="1"/>
</dbReference>
<dbReference type="SUPFAM" id="SSF56436">
    <property type="entry name" value="C-type lectin-like"/>
    <property type="match status" value="1"/>
</dbReference>
<dbReference type="InterPro" id="IPR042095">
    <property type="entry name" value="SUMF_sf"/>
</dbReference>
<evidence type="ECO:0000259" key="2">
    <source>
        <dbReference type="Pfam" id="PF03781"/>
    </source>
</evidence>
<evidence type="ECO:0000313" key="4">
    <source>
        <dbReference type="Proteomes" id="UP001601422"/>
    </source>
</evidence>
<dbReference type="Pfam" id="PF00656">
    <property type="entry name" value="Peptidase_C14"/>
    <property type="match status" value="1"/>
</dbReference>
<dbReference type="PANTHER" id="PTHR23150:SF19">
    <property type="entry name" value="FORMYLGLYCINE-GENERATING ENZYME"/>
    <property type="match status" value="1"/>
</dbReference>
<dbReference type="InterPro" id="IPR011600">
    <property type="entry name" value="Pept_C14_caspase"/>
</dbReference>
<dbReference type="Proteomes" id="UP001601422">
    <property type="component" value="Unassembled WGS sequence"/>
</dbReference>
<organism evidence="3 4">
    <name type="scientific">Streptomyces tibetensis</name>
    <dbReference type="NCBI Taxonomy" id="2382123"/>
    <lineage>
        <taxon>Bacteria</taxon>
        <taxon>Bacillati</taxon>
        <taxon>Actinomycetota</taxon>
        <taxon>Actinomycetes</taxon>
        <taxon>Kitasatosporales</taxon>
        <taxon>Streptomycetaceae</taxon>
        <taxon>Streptomyces</taxon>
    </lineage>
</organism>
<name>A0ABW6MLK1_9ACTN</name>
<dbReference type="InterPro" id="IPR005532">
    <property type="entry name" value="SUMF_dom"/>
</dbReference>
<dbReference type="EMBL" id="JBIAJP010000001">
    <property type="protein sequence ID" value="MFF0001886.1"/>
    <property type="molecule type" value="Genomic_DNA"/>
</dbReference>
<dbReference type="PANTHER" id="PTHR23150">
    <property type="entry name" value="SULFATASE MODIFYING FACTOR 1, 2"/>
    <property type="match status" value="1"/>
</dbReference>
<keyword evidence="4" id="KW-1185">Reference proteome</keyword>
<gene>
    <name evidence="3" type="ORF">ACFYQT_00270</name>
</gene>
<dbReference type="SUPFAM" id="SSF52540">
    <property type="entry name" value="P-loop containing nucleoside triphosphate hydrolases"/>
    <property type="match status" value="1"/>
</dbReference>
<dbReference type="RefSeq" id="WP_362047376.1">
    <property type="nucleotide sequence ID" value="NZ_JBEXWN010000004.1"/>
</dbReference>
<feature type="domain" description="Peptidase C14 caspase" evidence="1">
    <location>
        <begin position="10"/>
        <end position="254"/>
    </location>
</feature>
<reference evidence="3 4" key="1">
    <citation type="submission" date="2024-10" db="EMBL/GenBank/DDBJ databases">
        <title>The Natural Products Discovery Center: Release of the First 8490 Sequenced Strains for Exploring Actinobacteria Biosynthetic Diversity.</title>
        <authorList>
            <person name="Kalkreuter E."/>
            <person name="Kautsar S.A."/>
            <person name="Yang D."/>
            <person name="Bader C.D."/>
            <person name="Teijaro C.N."/>
            <person name="Fluegel L."/>
            <person name="Davis C.M."/>
            <person name="Simpson J.R."/>
            <person name="Lauterbach L."/>
            <person name="Steele A.D."/>
            <person name="Gui C."/>
            <person name="Meng S."/>
            <person name="Li G."/>
            <person name="Viehrig K."/>
            <person name="Ye F."/>
            <person name="Su P."/>
            <person name="Kiefer A.F."/>
            <person name="Nichols A."/>
            <person name="Cepeda A.J."/>
            <person name="Yan W."/>
            <person name="Fan B."/>
            <person name="Jiang Y."/>
            <person name="Adhikari A."/>
            <person name="Zheng C.-J."/>
            <person name="Schuster L."/>
            <person name="Cowan T.M."/>
            <person name="Smanski M.J."/>
            <person name="Chevrette M.G."/>
            <person name="De Carvalho L.P.S."/>
            <person name="Shen B."/>
        </authorList>
    </citation>
    <scope>NUCLEOTIDE SEQUENCE [LARGE SCALE GENOMIC DNA]</scope>
    <source>
        <strain evidence="3 4">NPDC005497</strain>
    </source>
</reference>
<evidence type="ECO:0000259" key="1">
    <source>
        <dbReference type="Pfam" id="PF00656"/>
    </source>
</evidence>
<comment type="caution">
    <text evidence="3">The sequence shown here is derived from an EMBL/GenBank/DDBJ whole genome shotgun (WGS) entry which is preliminary data.</text>
</comment>
<dbReference type="InterPro" id="IPR051043">
    <property type="entry name" value="Sulfatase_Mod_Factor_Kinase"/>
</dbReference>
<feature type="domain" description="Sulfatase-modifying factor enzyme-like" evidence="2">
    <location>
        <begin position="819"/>
        <end position="1035"/>
    </location>
</feature>
<dbReference type="Gene3D" id="3.90.1580.10">
    <property type="entry name" value="paralog of FGE (formylglycine-generating enzyme)"/>
    <property type="match status" value="1"/>
</dbReference>
<dbReference type="InterPro" id="IPR027417">
    <property type="entry name" value="P-loop_NTPase"/>
</dbReference>
<dbReference type="InterPro" id="IPR016187">
    <property type="entry name" value="CTDL_fold"/>
</dbReference>
<accession>A0ABW6MLK1</accession>
<protein>
    <submittedName>
        <fullName evidence="3">SUMF1/EgtB/PvdO family nonheme iron enzyme</fullName>
    </submittedName>
</protein>
<dbReference type="Gene3D" id="3.40.50.300">
    <property type="entry name" value="P-loop containing nucleotide triphosphate hydrolases"/>
    <property type="match status" value="1"/>
</dbReference>
<proteinExistence type="predicted"/>
<dbReference type="Pfam" id="PF03781">
    <property type="entry name" value="FGE-sulfatase"/>
    <property type="match status" value="1"/>
</dbReference>